<proteinExistence type="inferred from homology"/>
<dbReference type="PANTHER" id="PTHR30023">
    <property type="entry name" value="D-ALANYL-D-ALANINE CARBOXYPEPTIDASE"/>
    <property type="match status" value="1"/>
</dbReference>
<dbReference type="AlphaFoldDB" id="A0A6J5ZS55"/>
<dbReference type="InterPro" id="IPR000667">
    <property type="entry name" value="Peptidase_S13"/>
</dbReference>
<protein>
    <submittedName>
        <fullName evidence="3">Unannotated protein</fullName>
    </submittedName>
</protein>
<organism evidence="3">
    <name type="scientific">freshwater metagenome</name>
    <dbReference type="NCBI Taxonomy" id="449393"/>
    <lineage>
        <taxon>unclassified sequences</taxon>
        <taxon>metagenomes</taxon>
        <taxon>ecological metagenomes</taxon>
    </lineage>
</organism>
<comment type="similarity">
    <text evidence="1">Belongs to the peptidase S13 family.</text>
</comment>
<dbReference type="Gene3D" id="3.40.710.10">
    <property type="entry name" value="DD-peptidase/beta-lactamase superfamily"/>
    <property type="match status" value="1"/>
</dbReference>
<dbReference type="Gene3D" id="3.50.80.20">
    <property type="entry name" value="D-Ala-D-Ala carboxypeptidase C, peptidase S13"/>
    <property type="match status" value="1"/>
</dbReference>
<dbReference type="NCBIfam" id="TIGR00666">
    <property type="entry name" value="PBP4"/>
    <property type="match status" value="1"/>
</dbReference>
<sequence length="427" mass="43914">MLRRRAATHAAQPAPRRGSIATVSAVTWTKRTALICAALAGLAVAAPASPALAISEKTMQRKIAASLLHAGAHSGAMVRDLTSSKTLYAARADLTRVPASVEKLYTTATALRRFGPSARLTTELRFAGTLYDSGVLNGNLILRGGGDPTLGSGDIDALASAASQAGLKRISGAIVGDESRFDTRRGGPSSGWGVDYYLGGSLGALTVNRGSGDSARPGRAAAIALAKELRSRGIRSADATRAGKAPTASTRIAYVRSPTIAALAKATNVPSDNFIAETLLKNLGARYGSGGTTSRGAAVVSSFLRRVGIRARVVDGSGLSRGNRTTPREVVALLSEMHQSTQRANFENSLAVAGRTGTLAGRMNGTAAEGVCRGKTGTLSDVSGLSGICRAANGHVIAFSMLMNSVSTDRARGLQDSVLKAIARLSD</sequence>
<accession>A0A6J5ZS55</accession>
<name>A0A6J5ZS55_9ZZZZ</name>
<dbReference type="PRINTS" id="PR00922">
    <property type="entry name" value="DADACBPTASE3"/>
</dbReference>
<dbReference type="GO" id="GO:0006508">
    <property type="term" value="P:proteolysis"/>
    <property type="evidence" value="ECO:0007669"/>
    <property type="project" value="InterPro"/>
</dbReference>
<evidence type="ECO:0000256" key="1">
    <source>
        <dbReference type="ARBA" id="ARBA00006096"/>
    </source>
</evidence>
<dbReference type="EMBL" id="CAESAN010000087">
    <property type="protein sequence ID" value="CAB4345321.1"/>
    <property type="molecule type" value="Genomic_DNA"/>
</dbReference>
<evidence type="ECO:0000313" key="3">
    <source>
        <dbReference type="EMBL" id="CAB4345321.1"/>
    </source>
</evidence>
<keyword evidence="2" id="KW-0378">Hydrolase</keyword>
<dbReference type="GO" id="GO:0000270">
    <property type="term" value="P:peptidoglycan metabolic process"/>
    <property type="evidence" value="ECO:0007669"/>
    <property type="project" value="TreeGrafter"/>
</dbReference>
<dbReference type="PANTHER" id="PTHR30023:SF0">
    <property type="entry name" value="PENICILLIN-SENSITIVE CARBOXYPEPTIDASE A"/>
    <property type="match status" value="1"/>
</dbReference>
<dbReference type="InterPro" id="IPR012338">
    <property type="entry name" value="Beta-lactam/transpept-like"/>
</dbReference>
<dbReference type="SUPFAM" id="SSF56601">
    <property type="entry name" value="beta-lactamase/transpeptidase-like"/>
    <property type="match status" value="1"/>
</dbReference>
<dbReference type="GO" id="GO:0004185">
    <property type="term" value="F:serine-type carboxypeptidase activity"/>
    <property type="evidence" value="ECO:0007669"/>
    <property type="project" value="InterPro"/>
</dbReference>
<reference evidence="3" key="1">
    <citation type="submission" date="2020-05" db="EMBL/GenBank/DDBJ databases">
        <authorList>
            <person name="Chiriac C."/>
            <person name="Salcher M."/>
            <person name="Ghai R."/>
            <person name="Kavagutti S V."/>
        </authorList>
    </citation>
    <scope>NUCLEOTIDE SEQUENCE</scope>
</reference>
<evidence type="ECO:0000256" key="2">
    <source>
        <dbReference type="ARBA" id="ARBA00022801"/>
    </source>
</evidence>
<dbReference type="Pfam" id="PF02113">
    <property type="entry name" value="Peptidase_S13"/>
    <property type="match status" value="2"/>
</dbReference>
<gene>
    <name evidence="3" type="ORF">UFOPK3547_01077</name>
</gene>